<evidence type="ECO:0000313" key="4">
    <source>
        <dbReference type="Proteomes" id="UP000267096"/>
    </source>
</evidence>
<dbReference type="GO" id="GO:0006508">
    <property type="term" value="P:proteolysis"/>
    <property type="evidence" value="ECO:0007669"/>
    <property type="project" value="InterPro"/>
</dbReference>
<accession>A0A0M3KIE4</accession>
<evidence type="ECO:0000259" key="2">
    <source>
        <dbReference type="SMART" id="SM00645"/>
    </source>
</evidence>
<dbReference type="WBParaSite" id="ASIM_0002076301-mRNA-1">
    <property type="protein sequence ID" value="ASIM_0002076301-mRNA-1"/>
    <property type="gene ID" value="ASIM_0002076301"/>
</dbReference>
<dbReference type="OrthoDB" id="5875790at2759"/>
<reference evidence="3 4" key="2">
    <citation type="submission" date="2018-11" db="EMBL/GenBank/DDBJ databases">
        <authorList>
            <consortium name="Pathogen Informatics"/>
        </authorList>
    </citation>
    <scope>NUCLEOTIDE SEQUENCE [LARGE SCALE GENOMIC DNA]</scope>
</reference>
<proteinExistence type="inferred from homology"/>
<name>A0A0M3KIE4_ANISI</name>
<dbReference type="EMBL" id="UYRR01038779">
    <property type="protein sequence ID" value="VDK74574.1"/>
    <property type="molecule type" value="Genomic_DNA"/>
</dbReference>
<dbReference type="GO" id="GO:0008234">
    <property type="term" value="F:cysteine-type peptidase activity"/>
    <property type="evidence" value="ECO:0007669"/>
    <property type="project" value="InterPro"/>
</dbReference>
<sequence length="167" mass="19036">MIQYIQENGVSSEDDYQYFGKREKWCTNGGTELGKVFVQRVVRIPRNETLMMHYLAEVGPMTAEVPIIEPLRHYKEGVFHPSEALCAEAPSRTQTMTVVGYGTQNSKNYWILKNSWGETWGMNGYIYYERGVESCGIEEGDLFGVEVRKVPGVEAANKRSDCHDHCN</sequence>
<dbReference type="SUPFAM" id="SSF54001">
    <property type="entry name" value="Cysteine proteinases"/>
    <property type="match status" value="1"/>
</dbReference>
<reference evidence="5" key="1">
    <citation type="submission" date="2017-02" db="UniProtKB">
        <authorList>
            <consortium name="WormBaseParasite"/>
        </authorList>
    </citation>
    <scope>IDENTIFICATION</scope>
</reference>
<dbReference type="InterPro" id="IPR013128">
    <property type="entry name" value="Peptidase_C1A"/>
</dbReference>
<organism evidence="5">
    <name type="scientific">Anisakis simplex</name>
    <name type="common">Herring worm</name>
    <dbReference type="NCBI Taxonomy" id="6269"/>
    <lineage>
        <taxon>Eukaryota</taxon>
        <taxon>Metazoa</taxon>
        <taxon>Ecdysozoa</taxon>
        <taxon>Nematoda</taxon>
        <taxon>Chromadorea</taxon>
        <taxon>Rhabditida</taxon>
        <taxon>Spirurina</taxon>
        <taxon>Ascaridomorpha</taxon>
        <taxon>Ascaridoidea</taxon>
        <taxon>Anisakidae</taxon>
        <taxon>Anisakis</taxon>
        <taxon>Anisakis simplex complex</taxon>
    </lineage>
</organism>
<dbReference type="SMART" id="SM00645">
    <property type="entry name" value="Pept_C1"/>
    <property type="match status" value="1"/>
</dbReference>
<dbReference type="AlphaFoldDB" id="A0A0M3KIE4"/>
<feature type="domain" description="Peptidase C1A papain C-terminal" evidence="2">
    <location>
        <begin position="3"/>
        <end position="145"/>
    </location>
</feature>
<evidence type="ECO:0000313" key="5">
    <source>
        <dbReference type="WBParaSite" id="ASIM_0002076301-mRNA-1"/>
    </source>
</evidence>
<comment type="similarity">
    <text evidence="1">Belongs to the peptidase C1 family.</text>
</comment>
<dbReference type="PANTHER" id="PTHR12411">
    <property type="entry name" value="CYSTEINE PROTEASE FAMILY C1-RELATED"/>
    <property type="match status" value="1"/>
</dbReference>
<dbReference type="Gene3D" id="3.90.70.10">
    <property type="entry name" value="Cysteine proteinases"/>
    <property type="match status" value="1"/>
</dbReference>
<dbReference type="InterPro" id="IPR000668">
    <property type="entry name" value="Peptidase_C1A_C"/>
</dbReference>
<gene>
    <name evidence="3" type="ORF">ASIM_LOCUS20142</name>
</gene>
<dbReference type="Proteomes" id="UP000267096">
    <property type="component" value="Unassembled WGS sequence"/>
</dbReference>
<protein>
    <submittedName>
        <fullName evidence="5">Pept_C1 domain-containing protein</fullName>
    </submittedName>
</protein>
<evidence type="ECO:0000313" key="3">
    <source>
        <dbReference type="EMBL" id="VDK74574.1"/>
    </source>
</evidence>
<dbReference type="Pfam" id="PF00112">
    <property type="entry name" value="Peptidase_C1"/>
    <property type="match status" value="1"/>
</dbReference>
<dbReference type="InterPro" id="IPR038765">
    <property type="entry name" value="Papain-like_cys_pep_sf"/>
</dbReference>
<evidence type="ECO:0000256" key="1">
    <source>
        <dbReference type="ARBA" id="ARBA00008455"/>
    </source>
</evidence>
<keyword evidence="4" id="KW-1185">Reference proteome</keyword>